<sequence length="57" mass="5636">MTKRTPNPTGSGAIIALLILIGAVGGGLLGQPSIGLLVGLALGIIIALLIYLGERGK</sequence>
<dbReference type="EMBL" id="JAPTHD010000001">
    <property type="protein sequence ID" value="MDV5822835.1"/>
    <property type="molecule type" value="Genomic_DNA"/>
</dbReference>
<feature type="transmembrane region" description="Helical" evidence="1">
    <location>
        <begin position="12"/>
        <end position="28"/>
    </location>
</feature>
<keyword evidence="1" id="KW-0812">Transmembrane</keyword>
<reference evidence="3" key="1">
    <citation type="journal article" date="2022" name="J Environ Chem Eng">
        <title>Biodegradation of petroleum oil using a constructed nonpathogenic and heavy metal-tolerant bacterial consortium isolated from marine sponges.</title>
        <authorList>
            <person name="Dechsakulwatana C."/>
            <person name="Rungsihiranrut A."/>
            <person name="Muangchinda C."/>
            <person name="Ningthoujam R."/>
            <person name="Klankeo P."/>
            <person name="Pinyakong O."/>
        </authorList>
    </citation>
    <scope>NUCLEOTIDE SEQUENCE [LARGE SCALE GENOMIC DNA]</scope>
    <source>
        <strain evidence="3">MO2-4</strain>
    </source>
</reference>
<evidence type="ECO:0000256" key="1">
    <source>
        <dbReference type="SAM" id="Phobius"/>
    </source>
</evidence>
<accession>A0ABU3ZTM8</accession>
<proteinExistence type="predicted"/>
<evidence type="ECO:0000313" key="2">
    <source>
        <dbReference type="EMBL" id="MDV5822835.1"/>
    </source>
</evidence>
<dbReference type="RefSeq" id="WP_317515929.1">
    <property type="nucleotide sequence ID" value="NZ_JAPTHD010000001.1"/>
</dbReference>
<name>A0ABU3ZTM8_9SPHN</name>
<keyword evidence="3" id="KW-1185">Reference proteome</keyword>
<gene>
    <name evidence="2" type="ORF">O0R41_04395</name>
</gene>
<comment type="caution">
    <text evidence="2">The sequence shown here is derived from an EMBL/GenBank/DDBJ whole genome shotgun (WGS) entry which is preliminary data.</text>
</comment>
<keyword evidence="1" id="KW-1133">Transmembrane helix</keyword>
<feature type="transmembrane region" description="Helical" evidence="1">
    <location>
        <begin position="34"/>
        <end position="52"/>
    </location>
</feature>
<dbReference type="Proteomes" id="UP001185984">
    <property type="component" value="Unassembled WGS sequence"/>
</dbReference>
<protein>
    <submittedName>
        <fullName evidence="2">Uncharacterized protein</fullName>
    </submittedName>
</protein>
<evidence type="ECO:0000313" key="3">
    <source>
        <dbReference type="Proteomes" id="UP001185984"/>
    </source>
</evidence>
<organism evidence="2 3">
    <name type="scientific">Sphingobium naphthae</name>
    <dbReference type="NCBI Taxonomy" id="1886786"/>
    <lineage>
        <taxon>Bacteria</taxon>
        <taxon>Pseudomonadati</taxon>
        <taxon>Pseudomonadota</taxon>
        <taxon>Alphaproteobacteria</taxon>
        <taxon>Sphingomonadales</taxon>
        <taxon>Sphingomonadaceae</taxon>
        <taxon>Sphingobium</taxon>
    </lineage>
</organism>
<keyword evidence="1" id="KW-0472">Membrane</keyword>